<organism evidence="6 7">
    <name type="scientific">Actinomadura rudentiformis</name>
    <dbReference type="NCBI Taxonomy" id="359158"/>
    <lineage>
        <taxon>Bacteria</taxon>
        <taxon>Bacillati</taxon>
        <taxon>Actinomycetota</taxon>
        <taxon>Actinomycetes</taxon>
        <taxon>Streptosporangiales</taxon>
        <taxon>Thermomonosporaceae</taxon>
        <taxon>Actinomadura</taxon>
    </lineage>
</organism>
<accession>A0A6H9YU89</accession>
<dbReference type="InterPro" id="IPR036388">
    <property type="entry name" value="WH-like_DNA-bd_sf"/>
</dbReference>
<evidence type="ECO:0000256" key="2">
    <source>
        <dbReference type="ARBA" id="ARBA00023015"/>
    </source>
</evidence>
<dbReference type="InterPro" id="IPR005119">
    <property type="entry name" value="LysR_subst-bd"/>
</dbReference>
<keyword evidence="4" id="KW-0804">Transcription</keyword>
<dbReference type="GO" id="GO:0032993">
    <property type="term" value="C:protein-DNA complex"/>
    <property type="evidence" value="ECO:0007669"/>
    <property type="project" value="TreeGrafter"/>
</dbReference>
<feature type="domain" description="HTH lysR-type" evidence="5">
    <location>
        <begin position="6"/>
        <end position="63"/>
    </location>
</feature>
<dbReference type="AlphaFoldDB" id="A0A6H9YU89"/>
<dbReference type="FunFam" id="1.10.10.10:FF:000001">
    <property type="entry name" value="LysR family transcriptional regulator"/>
    <property type="match status" value="1"/>
</dbReference>
<gene>
    <name evidence="6" type="ORF">F8566_13770</name>
</gene>
<dbReference type="Pfam" id="PF00126">
    <property type="entry name" value="HTH_1"/>
    <property type="match status" value="1"/>
</dbReference>
<evidence type="ECO:0000313" key="6">
    <source>
        <dbReference type="EMBL" id="KAB2349164.1"/>
    </source>
</evidence>
<evidence type="ECO:0000256" key="1">
    <source>
        <dbReference type="ARBA" id="ARBA00009437"/>
    </source>
</evidence>
<dbReference type="GO" id="GO:0003700">
    <property type="term" value="F:DNA-binding transcription factor activity"/>
    <property type="evidence" value="ECO:0007669"/>
    <property type="project" value="InterPro"/>
</dbReference>
<dbReference type="Pfam" id="PF03466">
    <property type="entry name" value="LysR_substrate"/>
    <property type="match status" value="1"/>
</dbReference>
<comment type="caution">
    <text evidence="6">The sequence shown here is derived from an EMBL/GenBank/DDBJ whole genome shotgun (WGS) entry which is preliminary data.</text>
</comment>
<protein>
    <submittedName>
        <fullName evidence="6">LysR family transcriptional regulator</fullName>
    </submittedName>
</protein>
<evidence type="ECO:0000256" key="4">
    <source>
        <dbReference type="ARBA" id="ARBA00023163"/>
    </source>
</evidence>
<keyword evidence="7" id="KW-1185">Reference proteome</keyword>
<keyword evidence="3" id="KW-0238">DNA-binding</keyword>
<dbReference type="PROSITE" id="PS50931">
    <property type="entry name" value="HTH_LYSR"/>
    <property type="match status" value="1"/>
</dbReference>
<dbReference type="SUPFAM" id="SSF53850">
    <property type="entry name" value="Periplasmic binding protein-like II"/>
    <property type="match status" value="1"/>
</dbReference>
<dbReference type="EMBL" id="WBMT01000006">
    <property type="protein sequence ID" value="KAB2349164.1"/>
    <property type="molecule type" value="Genomic_DNA"/>
</dbReference>
<dbReference type="GO" id="GO:0003677">
    <property type="term" value="F:DNA binding"/>
    <property type="evidence" value="ECO:0007669"/>
    <property type="project" value="UniProtKB-KW"/>
</dbReference>
<dbReference type="PRINTS" id="PR00039">
    <property type="entry name" value="HTHLYSR"/>
</dbReference>
<dbReference type="Proteomes" id="UP000468735">
    <property type="component" value="Unassembled WGS sequence"/>
</dbReference>
<dbReference type="PANTHER" id="PTHR30346">
    <property type="entry name" value="TRANSCRIPTIONAL DUAL REGULATOR HCAR-RELATED"/>
    <property type="match status" value="1"/>
</dbReference>
<dbReference type="SUPFAM" id="SSF46785">
    <property type="entry name" value="Winged helix' DNA-binding domain"/>
    <property type="match status" value="1"/>
</dbReference>
<dbReference type="Gene3D" id="1.10.10.10">
    <property type="entry name" value="Winged helix-like DNA-binding domain superfamily/Winged helix DNA-binding domain"/>
    <property type="match status" value="1"/>
</dbReference>
<dbReference type="InterPro" id="IPR000847">
    <property type="entry name" value="LysR_HTH_N"/>
</dbReference>
<evidence type="ECO:0000259" key="5">
    <source>
        <dbReference type="PROSITE" id="PS50931"/>
    </source>
</evidence>
<reference evidence="6 7" key="1">
    <citation type="submission" date="2019-09" db="EMBL/GenBank/DDBJ databases">
        <title>Actinomadura physcomitrii sp. nov., a novel actinomycete isolated from moss [Physcomitrium sphaericum (Ludw) Fuernr].</title>
        <authorList>
            <person name="Zhuang X."/>
            <person name="Liu C."/>
        </authorList>
    </citation>
    <scope>NUCLEOTIDE SEQUENCE [LARGE SCALE GENOMIC DNA]</scope>
    <source>
        <strain evidence="6 7">HMC1</strain>
    </source>
</reference>
<sequence length="295" mass="31613">MPAPELELRQLRAFLVVAETRHFGRAAERLGIAQPPLSQQIRRLESRVGHPLFERHARGVMLTAAGRELLPAARSALDQVSSGLDAARRAGLGQAGRLRIGFAASLAFTLLPKVVGAYRARFPGVTLDLRELTSTPQMEALRAGTLDAGFVRETPPEPDLVSIPVLHERLVAVLPRAHPLTAQRQVPVAALAEEPFVLFPPAEGPAFHARILRVCADAGFTPHIAQQAVEWQTLVAFVEAGLGVTIAPAGVARIRLRGVAFRRLSPDPEPCVVALCRQAGEPSPLLSAFVAAVVS</sequence>
<evidence type="ECO:0000313" key="7">
    <source>
        <dbReference type="Proteomes" id="UP000468735"/>
    </source>
</evidence>
<dbReference type="Gene3D" id="3.40.190.10">
    <property type="entry name" value="Periplasmic binding protein-like II"/>
    <property type="match status" value="2"/>
</dbReference>
<name>A0A6H9YU89_9ACTN</name>
<comment type="similarity">
    <text evidence="1">Belongs to the LysR transcriptional regulatory family.</text>
</comment>
<evidence type="ECO:0000256" key="3">
    <source>
        <dbReference type="ARBA" id="ARBA00023125"/>
    </source>
</evidence>
<keyword evidence="2" id="KW-0805">Transcription regulation</keyword>
<dbReference type="CDD" id="cd08414">
    <property type="entry name" value="PBP2_LTTR_aromatics_like"/>
    <property type="match status" value="1"/>
</dbReference>
<dbReference type="PANTHER" id="PTHR30346:SF0">
    <property type="entry name" value="HCA OPERON TRANSCRIPTIONAL ACTIVATOR HCAR"/>
    <property type="match status" value="1"/>
</dbReference>
<proteinExistence type="inferred from homology"/>
<dbReference type="InterPro" id="IPR036390">
    <property type="entry name" value="WH_DNA-bd_sf"/>
</dbReference>
<dbReference type="OrthoDB" id="3176554at2"/>